<dbReference type="SUPFAM" id="SSF52540">
    <property type="entry name" value="P-loop containing nucleoside triphosphate hydrolases"/>
    <property type="match status" value="2"/>
</dbReference>
<evidence type="ECO:0000313" key="4">
    <source>
        <dbReference type="Proteomes" id="UP000593567"/>
    </source>
</evidence>
<dbReference type="OrthoDB" id="2423195at2759"/>
<dbReference type="EMBL" id="VXIV02000511">
    <property type="protein sequence ID" value="KAF6037816.1"/>
    <property type="molecule type" value="Genomic_DNA"/>
</dbReference>
<comment type="caution">
    <text evidence="3">The sequence shown here is derived from an EMBL/GenBank/DDBJ whole genome shotgun (WGS) entry which is preliminary data.</text>
</comment>
<dbReference type="Gene3D" id="3.40.50.300">
    <property type="entry name" value="P-loop containing nucleotide triphosphate hydrolases"/>
    <property type="match status" value="1"/>
</dbReference>
<dbReference type="PANTHER" id="PTHR22605:SF16">
    <property type="entry name" value="E3 UBIQUITIN-PROTEIN LIGASE RNF213"/>
    <property type="match status" value="1"/>
</dbReference>
<dbReference type="InterPro" id="IPR031248">
    <property type="entry name" value="RNF213"/>
</dbReference>
<accession>A0A7J7KKF0</accession>
<feature type="domain" description="AAA+ ATPase" evidence="2">
    <location>
        <begin position="987"/>
        <end position="1141"/>
    </location>
</feature>
<dbReference type="InterPro" id="IPR027417">
    <property type="entry name" value="P-loop_NTPase"/>
</dbReference>
<dbReference type="GO" id="GO:0004842">
    <property type="term" value="F:ubiquitin-protein transferase activity"/>
    <property type="evidence" value="ECO:0007669"/>
    <property type="project" value="InterPro"/>
</dbReference>
<name>A0A7J7KKF0_BUGNE</name>
<protein>
    <submittedName>
        <fullName evidence="3">Rnf213</fullName>
    </submittedName>
</protein>
<dbReference type="SMART" id="SM00382">
    <property type="entry name" value="AAA"/>
    <property type="match status" value="2"/>
</dbReference>
<proteinExistence type="predicted"/>
<sequence>MKSINETGKYIIGKIDSNNQQVNICLNFSQHFNLSLQINSLCNDFFFCLWQTVQDSLILKWKSKEEVANTWKLKDLEDLQGRLALNKENLSDDSSEAITYFERIKDAAENLAKDYVALKTIGCIQFQNMTVTVYCNPDPNSKLAVSVNLRSIDEKFEGYGDVENQVLCLHNFFKNCIQSWTRKMQACRSEFPELSYFTTNQIVVLRQELGVLFSRGTADAKLFKSLPLLAMIKKVDTATVSQHLQAFESEKREREQQLEKEETDRLNQEALQDYERLDQEDKNYVDELNLKFKEWELHGIMAAFKDLGGQAGKPDKLDIVWRHIDQYTVKTIQDFLGLEHLADFLKRLIGEGPKPSKFLQKALTVGSPILIPVPEGKMYQTVLTLYTRHTDSGDWSALTRNNVLICSSKTQQEMVEIFLNRALHYTHSLYCVANSHLLGTDICQYILARIDNSESSEYSLAFLYDEREKGCRIRSNLKKYIKNYKSANVKKIQQMVKEILCASKLKQTAAAVDPDRSSVRLIRSDRAGMGKTLRIRNLQRKVSENPELSKDSQSITIAVHKELNTDAIIERLEDKLGNGYSHGLYSTIHVDIGHEVEIGVDEFLFNLVILRSIQHSDGRVWQTQYNHYYIIECMPQLVEDNSGSRSIHEVLDLLPVIKCRTPSEIQQMYSRKPAQGKVNDDPSYDVVQQDNWQLVLKYILMNKRQQEHTDDGDHAVLFKFRKSLTYLYKPEVPEEVVSILEKQSFMEKLEPIYCTDGALDLLIDGCGLRNPSWREINHYVDFLAAQLMSLEKSDFCSENVIDIFPGFRRFSVLFMLQLAKDFATRSLEIYDDSFNENVDEIDISSESLERLELKKDWDNNQHPYLFFNEDNQTFTALGFSIIPDRSSLMFHLVDPHTGEILRENAIPLELKLSLDAQNKTLLKVYRKQDGRSHESMREELLHKLRTSMATQSEQYQYNDAEIDPDKDYVLTTDNAKKMLAIHQRLRQNIPVVIMGDTGCGKTSLIEFMAKMQIPTSLVKEINNIMTVKIHGGTTEEDLIQSVRDAQLLAERNSEICQRYQASKPGAPELVVYTILFLDEANATENVGLIKEMLCDQRMNGEPIKSDHRLKVIAACNPYRKHSKKMVERMEAAGILTKQNKAALDKKKPGKIEMKYLVYKVKPLPQSLLAMVWNFGSLDTAADQSEEAKLAGIKDTETEYIHKMARKLSYSSEFPSAKCVNDVVNLVVASQHFMRTKKDECSFVSLRDVERFLSVAHWFYQHRTIFFLEMKTQLPVSCPAARQAIVDEVWSVLLSLGLCYVVKLTADGRKKYAVDINMEVGNLLRVASIQYDCQPAEYMFQLIESCQDLFLKEAMKGKEYKSISENAALKENVFTMIICIENKIPLFVIGKPGSSKSLAKVIVRDGMKGTVSDSSMFKQLKQTGMVSFQCSRHSTPEDIENVFRFCADSQIENAGRNKFVSVLVLDEIGLAEDSEKMPLKALHPFLEDGCGGKTNPNKKVKLAFIGISNLSLDPAKMNRGIFLQRDKPSEEELIQTARKFAEPLMHENIERLIEPLIKGYTTTCEKKRPANRSLADFFGLRDFYSLMKMVVGFATTNEEHVLTRAQVEYSIRRNFGGFDGADNDPIKLFTDLPDDIKIGDGVSRSLSLSELSIELVDTPSTATFSSQSSSQLEETLDNTNSIDSNFQMSPVTELPDKSVDILTSALSERHNPGGVESRYILILTESLNVLDFIFDTITKASSNRPKVVFGSRFKDDLNYTKVCQNVGKILQCMTVGRTVVLLNLEELYESLYDTLNQYFSCDKKMVDIGLGSQRKQAVVNDTFRLVVVAHKDLVYNDFPLPLINRLEKHYLSAASLLDESHLEILAVLRSWIIDFVTPSTDISPGQCDKCQADLEKPYKLPCQKHYVGDCCIEDSLRKCPKCGTNFPDDFVWELASEALENSKYFEGVTSPKDAFCGYNDEMLSIVVQKSTDVLMEEVSALEKEVSALENETWIEECKRQMLQCATSESVVRLHKTKLKYEVDEIQRIYFRDQHHESLLDFLSHEWQENSSLPQLLQVTTFATLMNVEHDLKNLEIELFSTIPGSKVKNIFLTDCTKEDHFRDQLINFYKGHTECSLKLLIVQCEAADQNSELLDSVRYIIHEEAAETTGPPTCTVLLLSFPRGQTLTGYQGRKWHCIHIDDPSSADLSLPSVYRCMGLSPRQMISETSESISQDKDSSVNILDFLIKCIPSALSLTVLGQWADRAKLLKDLLLNNPKFSKRFLDLLKILLDDQDNYLKEWVQDKAASAQSLKTTETLRYSLQSCLEKCLINSMAELINCIDKNSNMKLLKNPGSWKKSFCLQIFTNCDILRATIKHNSKQESQGNDMKTCDVENQLSEPIEGHEVNNSFEPIEAEFPSLG</sequence>
<feature type="domain" description="AAA+ ATPase" evidence="2">
    <location>
        <begin position="1381"/>
        <end position="1549"/>
    </location>
</feature>
<feature type="coiled-coil region" evidence="1">
    <location>
        <begin position="244"/>
        <end position="287"/>
    </location>
</feature>
<evidence type="ECO:0000259" key="2">
    <source>
        <dbReference type="SMART" id="SM00382"/>
    </source>
</evidence>
<evidence type="ECO:0000256" key="1">
    <source>
        <dbReference type="SAM" id="Coils"/>
    </source>
</evidence>
<gene>
    <name evidence="3" type="ORF">EB796_003876</name>
</gene>
<reference evidence="3" key="1">
    <citation type="submission" date="2020-06" db="EMBL/GenBank/DDBJ databases">
        <title>Draft genome of Bugula neritina, a colonial animal packing powerful symbionts and potential medicines.</title>
        <authorList>
            <person name="Rayko M."/>
        </authorList>
    </citation>
    <scope>NUCLEOTIDE SEQUENCE [LARGE SCALE GENOMIC DNA]</scope>
    <source>
        <strain evidence="3">Kwan_BN1</strain>
    </source>
</reference>
<dbReference type="InterPro" id="IPR003593">
    <property type="entry name" value="AAA+_ATPase"/>
</dbReference>
<keyword evidence="1" id="KW-0175">Coiled coil</keyword>
<keyword evidence="4" id="KW-1185">Reference proteome</keyword>
<evidence type="ECO:0000313" key="3">
    <source>
        <dbReference type="EMBL" id="KAF6037816.1"/>
    </source>
</evidence>
<dbReference type="Proteomes" id="UP000593567">
    <property type="component" value="Unassembled WGS sequence"/>
</dbReference>
<dbReference type="PANTHER" id="PTHR22605">
    <property type="entry name" value="RZ-TYPE DOMAIN-CONTAINING PROTEIN"/>
    <property type="match status" value="1"/>
</dbReference>
<dbReference type="GO" id="GO:0016887">
    <property type="term" value="F:ATP hydrolysis activity"/>
    <property type="evidence" value="ECO:0007669"/>
    <property type="project" value="InterPro"/>
</dbReference>
<organism evidence="3 4">
    <name type="scientific">Bugula neritina</name>
    <name type="common">Brown bryozoan</name>
    <name type="synonym">Sertularia neritina</name>
    <dbReference type="NCBI Taxonomy" id="10212"/>
    <lineage>
        <taxon>Eukaryota</taxon>
        <taxon>Metazoa</taxon>
        <taxon>Spiralia</taxon>
        <taxon>Lophotrochozoa</taxon>
        <taxon>Bryozoa</taxon>
        <taxon>Gymnolaemata</taxon>
        <taxon>Cheilostomatida</taxon>
        <taxon>Flustrina</taxon>
        <taxon>Buguloidea</taxon>
        <taxon>Bugulidae</taxon>
        <taxon>Bugula</taxon>
    </lineage>
</organism>